<dbReference type="SUPFAM" id="SSF53067">
    <property type="entry name" value="Actin-like ATPase domain"/>
    <property type="match status" value="2"/>
</dbReference>
<dbReference type="EnsemblProtists" id="EOD37031">
    <property type="protein sequence ID" value="EOD37031"/>
    <property type="gene ID" value="EMIHUDRAFT_423268"/>
</dbReference>
<dbReference type="Gene3D" id="3.30.30.30">
    <property type="match status" value="1"/>
</dbReference>
<dbReference type="InterPro" id="IPR029047">
    <property type="entry name" value="HSP70_peptide-bd_sf"/>
</dbReference>
<dbReference type="HOGENOM" id="CLU_005965_2_4_1"/>
<dbReference type="PANTHER" id="PTHR19375">
    <property type="entry name" value="HEAT SHOCK PROTEIN 70KDA"/>
    <property type="match status" value="1"/>
</dbReference>
<accession>A0A0D3KMP6</accession>
<dbReference type="PROSITE" id="PS00329">
    <property type="entry name" value="HSP70_2"/>
    <property type="match status" value="1"/>
</dbReference>
<dbReference type="Pfam" id="PF00012">
    <property type="entry name" value="HSP70"/>
    <property type="match status" value="1"/>
</dbReference>
<evidence type="ECO:0008006" key="7">
    <source>
        <dbReference type="Google" id="ProtNLM"/>
    </source>
</evidence>
<proteinExistence type="inferred from homology"/>
<evidence type="ECO:0000256" key="4">
    <source>
        <dbReference type="SAM" id="SignalP"/>
    </source>
</evidence>
<dbReference type="InterPro" id="IPR043129">
    <property type="entry name" value="ATPase_NBD"/>
</dbReference>
<dbReference type="FunFam" id="3.30.30.30:FF:000001">
    <property type="entry name" value="heat shock 70 kDa protein-like"/>
    <property type="match status" value="1"/>
</dbReference>
<protein>
    <recommendedName>
        <fullName evidence="7">Heat shock protein 70</fullName>
    </recommendedName>
</protein>
<organism evidence="5 6">
    <name type="scientific">Emiliania huxleyi (strain CCMP1516)</name>
    <dbReference type="NCBI Taxonomy" id="280463"/>
    <lineage>
        <taxon>Eukaryota</taxon>
        <taxon>Haptista</taxon>
        <taxon>Haptophyta</taxon>
        <taxon>Prymnesiophyceae</taxon>
        <taxon>Isochrysidales</taxon>
        <taxon>Noelaerhabdaceae</taxon>
        <taxon>Emiliania</taxon>
    </lineage>
</organism>
<dbReference type="eggNOG" id="KOG0100">
    <property type="taxonomic scope" value="Eukaryota"/>
</dbReference>
<dbReference type="AlphaFoldDB" id="A0A0D3KMP6"/>
<dbReference type="PROSITE" id="PS00297">
    <property type="entry name" value="HSP70_1"/>
    <property type="match status" value="1"/>
</dbReference>
<dbReference type="InterPro" id="IPR013126">
    <property type="entry name" value="Hsp_70_fam"/>
</dbReference>
<dbReference type="GO" id="GO:0005524">
    <property type="term" value="F:ATP binding"/>
    <property type="evidence" value="ECO:0007669"/>
    <property type="project" value="UniProtKB-KW"/>
</dbReference>
<dbReference type="PRINTS" id="PR00301">
    <property type="entry name" value="HEATSHOCK70"/>
</dbReference>
<dbReference type="FunFam" id="3.30.420.40:FF:000004">
    <property type="entry name" value="Molecular chaperone DnaK"/>
    <property type="match status" value="1"/>
</dbReference>
<dbReference type="Gene3D" id="3.30.420.40">
    <property type="match status" value="2"/>
</dbReference>
<dbReference type="KEGG" id="ehx:EMIHUDRAFT_423268"/>
<dbReference type="PaxDb" id="2903-EOD37031"/>
<sequence>MRLLITLIPLLAAAATAEEAEAVGPVIGIDLGTTYSCVGVYRKGKVEIIANEQGNRVTPSWVAFTDDGERLVGDAARSQSSLNPVNTIYDAKRLIGRGFRDEEVQKDAEHWPFKVVATAEGKPAVEVAAGGATKRLLPQEISAMVLGKMKGVAEAFRAAREEVRNAVVTVPAYFNDAQRQATKDAGTIAGLNALAYGLDRSSDSGANVLVFDLGGGTFDVSLLSIDAGVFEVLATAGDTHLGGEDLDNRLVEYLLGLHARKHPGATVTSPSAKARLRREAERTKRALSSESSARVEVESLAAGRDFSETVTRAKFEELCADLFKATLAPVQRVLTDARVSKREVDEIVLVGGSTRIPKEPSTAVNADEAVAYGAAVQAGVLSGERDKVTEELLLLDVTPLTLGLEVIPRNTVVPASASKTYTNQEDGQAAVSNKVFEGERQLTRDNRLLGQFELSGFPPMPKGSAQIEASVTFDIDANGILAVSAREHTSGVNAKITITNSDKLNQDEIERPVARGGRGCELATNDRE</sequence>
<keyword evidence="1 3" id="KW-0547">Nucleotide-binding</keyword>
<feature type="chain" id="PRO_5044288181" description="Heat shock protein 70" evidence="4">
    <location>
        <begin position="18"/>
        <end position="528"/>
    </location>
</feature>
<dbReference type="FunFam" id="3.90.640.10:FF:000002">
    <property type="entry name" value="Heat shock 70 kDa"/>
    <property type="match status" value="1"/>
</dbReference>
<feature type="signal peptide" evidence="4">
    <location>
        <begin position="1"/>
        <end position="17"/>
    </location>
</feature>
<dbReference type="SUPFAM" id="SSF100920">
    <property type="entry name" value="Heat shock protein 70kD (HSP70), peptide-binding domain"/>
    <property type="match status" value="1"/>
</dbReference>
<evidence type="ECO:0000256" key="2">
    <source>
        <dbReference type="ARBA" id="ARBA00022840"/>
    </source>
</evidence>
<dbReference type="Gene3D" id="3.90.640.10">
    <property type="entry name" value="Actin, Chain A, domain 4"/>
    <property type="match status" value="1"/>
</dbReference>
<reference evidence="6" key="1">
    <citation type="journal article" date="2013" name="Nature">
        <title>Pan genome of the phytoplankton Emiliania underpins its global distribution.</title>
        <authorList>
            <person name="Read B.A."/>
            <person name="Kegel J."/>
            <person name="Klute M.J."/>
            <person name="Kuo A."/>
            <person name="Lefebvre S.C."/>
            <person name="Maumus F."/>
            <person name="Mayer C."/>
            <person name="Miller J."/>
            <person name="Monier A."/>
            <person name="Salamov A."/>
            <person name="Young J."/>
            <person name="Aguilar M."/>
            <person name="Claverie J.M."/>
            <person name="Frickenhaus S."/>
            <person name="Gonzalez K."/>
            <person name="Herman E.K."/>
            <person name="Lin Y.C."/>
            <person name="Napier J."/>
            <person name="Ogata H."/>
            <person name="Sarno A.F."/>
            <person name="Shmutz J."/>
            <person name="Schroeder D."/>
            <person name="de Vargas C."/>
            <person name="Verret F."/>
            <person name="von Dassow P."/>
            <person name="Valentin K."/>
            <person name="Van de Peer Y."/>
            <person name="Wheeler G."/>
            <person name="Dacks J.B."/>
            <person name="Delwiche C.F."/>
            <person name="Dyhrman S.T."/>
            <person name="Glockner G."/>
            <person name="John U."/>
            <person name="Richards T."/>
            <person name="Worden A.Z."/>
            <person name="Zhang X."/>
            <person name="Grigoriev I.V."/>
            <person name="Allen A.E."/>
            <person name="Bidle K."/>
            <person name="Borodovsky M."/>
            <person name="Bowler C."/>
            <person name="Brownlee C."/>
            <person name="Cock J.M."/>
            <person name="Elias M."/>
            <person name="Gladyshev V.N."/>
            <person name="Groth M."/>
            <person name="Guda C."/>
            <person name="Hadaegh A."/>
            <person name="Iglesias-Rodriguez M.D."/>
            <person name="Jenkins J."/>
            <person name="Jones B.M."/>
            <person name="Lawson T."/>
            <person name="Leese F."/>
            <person name="Lindquist E."/>
            <person name="Lobanov A."/>
            <person name="Lomsadze A."/>
            <person name="Malik S.B."/>
            <person name="Marsh M.E."/>
            <person name="Mackinder L."/>
            <person name="Mock T."/>
            <person name="Mueller-Roeber B."/>
            <person name="Pagarete A."/>
            <person name="Parker M."/>
            <person name="Probert I."/>
            <person name="Quesneville H."/>
            <person name="Raines C."/>
            <person name="Rensing S.A."/>
            <person name="Riano-Pachon D.M."/>
            <person name="Richier S."/>
            <person name="Rokitta S."/>
            <person name="Shiraiwa Y."/>
            <person name="Soanes D.M."/>
            <person name="van der Giezen M."/>
            <person name="Wahlund T.M."/>
            <person name="Williams B."/>
            <person name="Wilson W."/>
            <person name="Wolfe G."/>
            <person name="Wurch L.L."/>
        </authorList>
    </citation>
    <scope>NUCLEOTIDE SEQUENCE</scope>
</reference>
<reference evidence="5" key="2">
    <citation type="submission" date="2024-10" db="UniProtKB">
        <authorList>
            <consortium name="EnsemblProtists"/>
        </authorList>
    </citation>
    <scope>IDENTIFICATION</scope>
</reference>
<keyword evidence="4" id="KW-0732">Signal</keyword>
<evidence type="ECO:0000313" key="5">
    <source>
        <dbReference type="EnsemblProtists" id="EOD37031"/>
    </source>
</evidence>
<dbReference type="RefSeq" id="XP_005789460.1">
    <property type="nucleotide sequence ID" value="XM_005789403.1"/>
</dbReference>
<dbReference type="GeneID" id="17282301"/>
<keyword evidence="6" id="KW-1185">Reference proteome</keyword>
<keyword evidence="2 3" id="KW-0067">ATP-binding</keyword>
<dbReference type="InterPro" id="IPR018181">
    <property type="entry name" value="Heat_shock_70_CS"/>
</dbReference>
<dbReference type="STRING" id="2903.R1FN55"/>
<dbReference type="Gene3D" id="2.60.34.10">
    <property type="entry name" value="Substrate Binding Domain Of DNAk, Chain A, domain 1"/>
    <property type="match status" value="1"/>
</dbReference>
<dbReference type="OMA" id="GHYLPII"/>
<evidence type="ECO:0000313" key="6">
    <source>
        <dbReference type="Proteomes" id="UP000013827"/>
    </source>
</evidence>
<evidence type="ECO:0000256" key="3">
    <source>
        <dbReference type="RuleBase" id="RU003322"/>
    </source>
</evidence>
<comment type="similarity">
    <text evidence="3">Belongs to the heat shock protein 70 family.</text>
</comment>
<dbReference type="Proteomes" id="UP000013827">
    <property type="component" value="Unassembled WGS sequence"/>
</dbReference>
<dbReference type="GO" id="GO:0140662">
    <property type="term" value="F:ATP-dependent protein folding chaperone"/>
    <property type="evidence" value="ECO:0007669"/>
    <property type="project" value="InterPro"/>
</dbReference>
<evidence type="ECO:0000256" key="1">
    <source>
        <dbReference type="ARBA" id="ARBA00022741"/>
    </source>
</evidence>
<name>A0A0D3KMP6_EMIH1</name>